<evidence type="ECO:0000313" key="3">
    <source>
        <dbReference type="Proteomes" id="UP000826014"/>
    </source>
</evidence>
<evidence type="ECO:0000259" key="1">
    <source>
        <dbReference type="Pfam" id="PF24146"/>
    </source>
</evidence>
<organism evidence="2 3">
    <name type="scientific">Candidatus Rhabdochlamydia oedothoracis</name>
    <dbReference type="NCBI Taxonomy" id="2720720"/>
    <lineage>
        <taxon>Bacteria</taxon>
        <taxon>Pseudomonadati</taxon>
        <taxon>Chlamydiota</taxon>
        <taxon>Chlamydiia</taxon>
        <taxon>Parachlamydiales</taxon>
        <taxon>Candidatus Rhabdochlamydiaceae</taxon>
        <taxon>Candidatus Rhabdochlamydia</taxon>
    </lineage>
</organism>
<name>A0ABX8V2N0_9BACT</name>
<sequence>MVTITNAINISASSNLTSLTLGNSNNFLGINTLDCNGSAAFGTVAGTTAPPNSLVISPFLGIGTATQFLLGSTAEFVMPTTSTECDLVQTSYVGSSATNASNLIHLTARGTVLAPTANQRGDILAEWGVRGYNGTGFAAASMGSLLMKANENWTTTSNGTNISFQVTSNITNTLRQVATILNSSASISGVAISELGAGFLIKEGSNARMGVVTLSAGTATVLNSTVTANTRIFLTVNRQSSLNLLGFLRVSGRTPGVSFSISTGIALDFGSVVSWLLIEPI</sequence>
<evidence type="ECO:0000313" key="2">
    <source>
        <dbReference type="EMBL" id="QYF49499.1"/>
    </source>
</evidence>
<dbReference type="EMBL" id="CP075588">
    <property type="protein sequence ID" value="QYF49499.1"/>
    <property type="molecule type" value="Genomic_DNA"/>
</dbReference>
<gene>
    <name evidence="2" type="ORF">RHABOEDO_001898</name>
</gene>
<geneLocation type="plasmid" evidence="2 3">
    <name>unnamed</name>
</geneLocation>
<dbReference type="Proteomes" id="UP000826014">
    <property type="component" value="Plasmid unnamed"/>
</dbReference>
<feature type="domain" description="K1 capsule-specific polysaccharide lyase C-terminal" evidence="1">
    <location>
        <begin position="206"/>
        <end position="277"/>
    </location>
</feature>
<proteinExistence type="predicted"/>
<protein>
    <recommendedName>
        <fullName evidence="1">K1 capsule-specific polysaccharide lyase C-terminal domain-containing protein</fullName>
    </recommendedName>
</protein>
<keyword evidence="2" id="KW-0614">Plasmid</keyword>
<dbReference type="Pfam" id="PF24146">
    <property type="entry name" value="K1-lyase_C"/>
    <property type="match status" value="1"/>
</dbReference>
<dbReference type="InterPro" id="IPR056204">
    <property type="entry name" value="K1-lyase_C"/>
</dbReference>
<accession>A0ABX8V2N0</accession>
<reference evidence="2 3" key="1">
    <citation type="journal article" date="2022" name="bioRxiv">
        <title>Ecology and evolution of chlamydial symbionts of arthropods.</title>
        <authorList>
            <person name="Halter T."/>
            <person name="Koestlbacher S."/>
            <person name="Collingro A."/>
            <person name="Sixt B.S."/>
            <person name="Toenshoff E.R."/>
            <person name="Hendrickx F."/>
            <person name="Kostanjsek R."/>
            <person name="Horn M."/>
        </authorList>
    </citation>
    <scope>NUCLEOTIDE SEQUENCE [LARGE SCALE GENOMIC DNA]</scope>
    <source>
        <strain evidence="2">W744xW776</strain>
        <plasmid evidence="2 3">unnamed</plasmid>
    </source>
</reference>
<keyword evidence="3" id="KW-1185">Reference proteome</keyword>